<evidence type="ECO:0000256" key="2">
    <source>
        <dbReference type="SAM" id="SignalP"/>
    </source>
</evidence>
<dbReference type="Proteomes" id="UP000217343">
    <property type="component" value="Chromosome"/>
</dbReference>
<feature type="chain" id="PRO_5012106105" description="DUF4440 domain-containing protein" evidence="2">
    <location>
        <begin position="24"/>
        <end position="207"/>
    </location>
</feature>
<dbReference type="Pfam" id="PF14534">
    <property type="entry name" value="DUF4440"/>
    <property type="match status" value="1"/>
</dbReference>
<feature type="signal peptide" evidence="2">
    <location>
        <begin position="1"/>
        <end position="23"/>
    </location>
</feature>
<keyword evidence="1" id="KW-0472">Membrane</keyword>
<keyword evidence="1" id="KW-1133">Transmembrane helix</keyword>
<dbReference type="SUPFAM" id="SSF54427">
    <property type="entry name" value="NTF2-like"/>
    <property type="match status" value="1"/>
</dbReference>
<proteinExistence type="predicted"/>
<dbReference type="OrthoDB" id="8607262at2"/>
<evidence type="ECO:0000256" key="1">
    <source>
        <dbReference type="SAM" id="Phobius"/>
    </source>
</evidence>
<reference evidence="4 5" key="1">
    <citation type="submission" date="2017-06" db="EMBL/GenBank/DDBJ databases">
        <title>Sequencing and comparative analysis of myxobacterial genomes.</title>
        <authorList>
            <person name="Rupp O."/>
            <person name="Goesmann A."/>
            <person name="Sogaard-Andersen L."/>
        </authorList>
    </citation>
    <scope>NUCLEOTIDE SEQUENCE [LARGE SCALE GENOMIC DNA]</scope>
    <source>
        <strain evidence="4 5">DSM 14697</strain>
    </source>
</reference>
<dbReference type="Gene3D" id="3.10.450.50">
    <property type="match status" value="1"/>
</dbReference>
<dbReference type="AlphaFoldDB" id="A0A250JWC1"/>
<dbReference type="NCBIfam" id="TIGR02246">
    <property type="entry name" value="SgcJ/EcaC family oxidoreductase"/>
    <property type="match status" value="1"/>
</dbReference>
<evidence type="ECO:0000313" key="5">
    <source>
        <dbReference type="Proteomes" id="UP000217343"/>
    </source>
</evidence>
<dbReference type="EMBL" id="CP022203">
    <property type="protein sequence ID" value="ATB48169.1"/>
    <property type="molecule type" value="Genomic_DNA"/>
</dbReference>
<dbReference type="KEGG" id="mmas:MYMAC_003795"/>
<feature type="domain" description="DUF4440" evidence="3">
    <location>
        <begin position="39"/>
        <end position="151"/>
    </location>
</feature>
<sequence>MIRLPGCCVVALLFAFSPSAVLAEPSSADAATHDALRVLKQEMQDALNAQDLDRLLSHLHPDVSFTTMNNDVRVGKDAIRAYYEEMMRGPHRIVDRVQANFEVDDLTRLYGDTGVARGSSRDHYVLTDGTDIVIDGRWTCTLVREGDRWLIAAFHYSTNVFDNPLLTRVKHLALAGVTVIGLGALLAGAVIGRRLRRRSAGPAPHAP</sequence>
<evidence type="ECO:0000259" key="3">
    <source>
        <dbReference type="Pfam" id="PF14534"/>
    </source>
</evidence>
<dbReference type="CDD" id="cd00531">
    <property type="entry name" value="NTF2_like"/>
    <property type="match status" value="1"/>
</dbReference>
<keyword evidence="2" id="KW-0732">Signal</keyword>
<accession>A0A250JWC1</accession>
<dbReference type="InterPro" id="IPR027843">
    <property type="entry name" value="DUF4440"/>
</dbReference>
<dbReference type="RefSeq" id="WP_095959114.1">
    <property type="nucleotide sequence ID" value="NZ_CP022203.1"/>
</dbReference>
<dbReference type="InterPro" id="IPR011944">
    <property type="entry name" value="Steroid_delta5-4_isomerase"/>
</dbReference>
<keyword evidence="5" id="KW-1185">Reference proteome</keyword>
<evidence type="ECO:0000313" key="4">
    <source>
        <dbReference type="EMBL" id="ATB48169.1"/>
    </source>
</evidence>
<name>A0A250JWC1_9BACT</name>
<keyword evidence="1" id="KW-0812">Transmembrane</keyword>
<organism evidence="4 5">
    <name type="scientific">Corallococcus macrosporus DSM 14697</name>
    <dbReference type="NCBI Taxonomy" id="1189310"/>
    <lineage>
        <taxon>Bacteria</taxon>
        <taxon>Pseudomonadati</taxon>
        <taxon>Myxococcota</taxon>
        <taxon>Myxococcia</taxon>
        <taxon>Myxococcales</taxon>
        <taxon>Cystobacterineae</taxon>
        <taxon>Myxococcaceae</taxon>
        <taxon>Corallococcus</taxon>
    </lineage>
</organism>
<dbReference type="InterPro" id="IPR032710">
    <property type="entry name" value="NTF2-like_dom_sf"/>
</dbReference>
<feature type="transmembrane region" description="Helical" evidence="1">
    <location>
        <begin position="172"/>
        <end position="191"/>
    </location>
</feature>
<gene>
    <name evidence="4" type="ORF">MYMAC_003795</name>
</gene>
<protein>
    <recommendedName>
        <fullName evidence="3">DUF4440 domain-containing protein</fullName>
    </recommendedName>
</protein>